<dbReference type="InterPro" id="IPR036047">
    <property type="entry name" value="F-box-like_dom_sf"/>
</dbReference>
<sequence>MEISRFIEAFRSLDTTLDRRHALDTLVGELTSHEWRALHAILSQHTFPFDIVGQLPHEIVALIVGYLDIAQPYSLQRVSRRWQSIMESLAVRKVGLHNWYRDTMSLHHLDSATCTRMAQRIHAFRTGKPCSHFMIEFDRSIVSPTLVEDTLLWIPEDHPYDGTRLGDCICLLNLRSWNFRKLRGDAREQVHSFTASEDIVALMTFTHKCYVWELHGEGFKQFKVPSQDYLKTATCRERTVACAAVGAEKTSVYIWHFDSQHGQTFVIETNPQIPDDVELGPPYYDYIEAKEFLVRSTRLLLQPKTSSIIIITHAWACNVMAKIQPGSRTFGLQRALQLGPIVSSRFSYDGVCLDRSSLPLDSHFLEIRLICDYRKNYGLVPVDQQGHFTLEVACDGPEDEKRRQEYDEHFDQDLELWVEFDEHLNRFNPTSERSWSPSSTGWWNDVYFKPGEPYVQNIPDSMMYMATDAYMVGNTSGYEQHFLSIPRPGKRFRPGRDDYRACSNGSYLVRSFDSAAVVYCFDESNDRPKEDGPFFTEGVFLTLDTSVRSEPYNYKKWET</sequence>
<accession>E5A8Y9</accession>
<dbReference type="PROSITE" id="PS50181">
    <property type="entry name" value="FBOX"/>
    <property type="match status" value="1"/>
</dbReference>
<evidence type="ECO:0000259" key="1">
    <source>
        <dbReference type="PROSITE" id="PS50181"/>
    </source>
</evidence>
<proteinExistence type="predicted"/>
<dbReference type="Pfam" id="PF12937">
    <property type="entry name" value="F-box-like"/>
    <property type="match status" value="1"/>
</dbReference>
<dbReference type="Proteomes" id="UP000002668">
    <property type="component" value="Genome"/>
</dbReference>
<dbReference type="AlphaFoldDB" id="E5A8Y9"/>
<dbReference type="Gene3D" id="1.20.1280.50">
    <property type="match status" value="1"/>
</dbReference>
<keyword evidence="3" id="KW-1185">Reference proteome</keyword>
<name>E5A8Y9_LEPMJ</name>
<evidence type="ECO:0000313" key="2">
    <source>
        <dbReference type="EMBL" id="CBY00084.1"/>
    </source>
</evidence>
<reference evidence="3" key="1">
    <citation type="journal article" date="2011" name="Nat. Commun.">
        <title>Effector diversification within compartments of the Leptosphaeria maculans genome affected by Repeat-Induced Point mutations.</title>
        <authorList>
            <person name="Rouxel T."/>
            <person name="Grandaubert J."/>
            <person name="Hane J.K."/>
            <person name="Hoede C."/>
            <person name="van de Wouw A.P."/>
            <person name="Couloux A."/>
            <person name="Dominguez V."/>
            <person name="Anthouard V."/>
            <person name="Bally P."/>
            <person name="Bourras S."/>
            <person name="Cozijnsen A.J."/>
            <person name="Ciuffetti L.M."/>
            <person name="Degrave A."/>
            <person name="Dilmaghani A."/>
            <person name="Duret L."/>
            <person name="Fudal I."/>
            <person name="Goodwin S.B."/>
            <person name="Gout L."/>
            <person name="Glaser N."/>
            <person name="Linglin J."/>
            <person name="Kema G.H.J."/>
            <person name="Lapalu N."/>
            <person name="Lawrence C.B."/>
            <person name="May K."/>
            <person name="Meyer M."/>
            <person name="Ollivier B."/>
            <person name="Poulain J."/>
            <person name="Schoch C.L."/>
            <person name="Simon A."/>
            <person name="Spatafora J.W."/>
            <person name="Stachowiak A."/>
            <person name="Turgeon B.G."/>
            <person name="Tyler B.M."/>
            <person name="Vincent D."/>
            <person name="Weissenbach J."/>
            <person name="Amselem J."/>
            <person name="Quesneville H."/>
            <person name="Oliver R.P."/>
            <person name="Wincker P."/>
            <person name="Balesdent M.-H."/>
            <person name="Howlett B.J."/>
        </authorList>
    </citation>
    <scope>NUCLEOTIDE SEQUENCE [LARGE SCALE GENOMIC DNA]</scope>
    <source>
        <strain evidence="3">JN3 / isolate v23.1.3 / race Av1-4-5-6-7-8</strain>
    </source>
</reference>
<dbReference type="HOGENOM" id="CLU_041685_0_0_1"/>
<dbReference type="SUPFAM" id="SSF81383">
    <property type="entry name" value="F-box domain"/>
    <property type="match status" value="1"/>
</dbReference>
<dbReference type="EMBL" id="FP929137">
    <property type="protein sequence ID" value="CBY00084.1"/>
    <property type="molecule type" value="Genomic_DNA"/>
</dbReference>
<dbReference type="InterPro" id="IPR001810">
    <property type="entry name" value="F-box_dom"/>
</dbReference>
<dbReference type="OrthoDB" id="3796345at2759"/>
<dbReference type="OMA" id="ICTIRYA"/>
<dbReference type="eggNOG" id="ENOG502STHF">
    <property type="taxonomic scope" value="Eukaryota"/>
</dbReference>
<feature type="domain" description="F-box" evidence="1">
    <location>
        <begin position="49"/>
        <end position="103"/>
    </location>
</feature>
<gene>
    <name evidence="2" type="ORF">LEMA_P076730.1</name>
</gene>
<evidence type="ECO:0000313" key="3">
    <source>
        <dbReference type="Proteomes" id="UP000002668"/>
    </source>
</evidence>
<protein>
    <recommendedName>
        <fullName evidence="1">F-box domain-containing protein</fullName>
    </recommendedName>
</protein>
<organism evidence="3">
    <name type="scientific">Leptosphaeria maculans (strain JN3 / isolate v23.1.3 / race Av1-4-5-6-7-8)</name>
    <name type="common">Blackleg fungus</name>
    <name type="synonym">Phoma lingam</name>
    <dbReference type="NCBI Taxonomy" id="985895"/>
    <lineage>
        <taxon>Eukaryota</taxon>
        <taxon>Fungi</taxon>
        <taxon>Dikarya</taxon>
        <taxon>Ascomycota</taxon>
        <taxon>Pezizomycotina</taxon>
        <taxon>Dothideomycetes</taxon>
        <taxon>Pleosporomycetidae</taxon>
        <taxon>Pleosporales</taxon>
        <taxon>Pleosporineae</taxon>
        <taxon>Leptosphaeriaceae</taxon>
        <taxon>Plenodomus</taxon>
        <taxon>Plenodomus lingam/Leptosphaeria maculans species complex</taxon>
    </lineage>
</organism>
<dbReference type="InParanoid" id="E5A8Y9"/>
<dbReference type="VEuPathDB" id="FungiDB:LEMA_P076730.1"/>
<dbReference type="CDD" id="cd09917">
    <property type="entry name" value="F-box_SF"/>
    <property type="match status" value="1"/>
</dbReference>